<evidence type="ECO:0000313" key="2">
    <source>
        <dbReference type="Proteomes" id="UP001589532"/>
    </source>
</evidence>
<keyword evidence="2" id="KW-1185">Reference proteome</keyword>
<accession>A0ABV5S736</accession>
<gene>
    <name evidence="1" type="ORF">ACFFSA_30775</name>
</gene>
<dbReference type="RefSeq" id="WP_344987423.1">
    <property type="nucleotide sequence ID" value="NZ_BAAAXV010000001.1"/>
</dbReference>
<dbReference type="EMBL" id="JBHMBW010000033">
    <property type="protein sequence ID" value="MFB9627486.1"/>
    <property type="molecule type" value="Genomic_DNA"/>
</dbReference>
<comment type="caution">
    <text evidence="1">The sequence shown here is derived from an EMBL/GenBank/DDBJ whole genome shotgun (WGS) entry which is preliminary data.</text>
</comment>
<evidence type="ECO:0000313" key="1">
    <source>
        <dbReference type="EMBL" id="MFB9627486.1"/>
    </source>
</evidence>
<protein>
    <submittedName>
        <fullName evidence="1">Uncharacterized protein</fullName>
    </submittedName>
</protein>
<organism evidence="1 2">
    <name type="scientific">Nonomuraea helvata</name>
    <dbReference type="NCBI Taxonomy" id="37484"/>
    <lineage>
        <taxon>Bacteria</taxon>
        <taxon>Bacillati</taxon>
        <taxon>Actinomycetota</taxon>
        <taxon>Actinomycetes</taxon>
        <taxon>Streptosporangiales</taxon>
        <taxon>Streptosporangiaceae</taxon>
        <taxon>Nonomuraea</taxon>
    </lineage>
</organism>
<reference evidence="1 2" key="1">
    <citation type="submission" date="2024-09" db="EMBL/GenBank/DDBJ databases">
        <authorList>
            <person name="Sun Q."/>
            <person name="Mori K."/>
        </authorList>
    </citation>
    <scope>NUCLEOTIDE SEQUENCE [LARGE SCALE GENOMIC DNA]</scope>
    <source>
        <strain evidence="1 2">JCM 3143</strain>
    </source>
</reference>
<proteinExistence type="predicted"/>
<name>A0ABV5S736_9ACTN</name>
<dbReference type="Proteomes" id="UP001589532">
    <property type="component" value="Unassembled WGS sequence"/>
</dbReference>
<sequence>MDAHPDATQENRSSPEPLLLQGMLEVARAHREHERYHSLLKLEEAATLRRDSNALKVLADRWLEAPDGEHHPVPVDSAYGAVGCTDLNDPVVVATTGILFMEDEPAPAELTAIEGRLQAAAAEYGQLSRWLVEKMAAAWPRLTAALLTPELADAARPRFTALSHTTAAGTAYGLAAQLLHAAVHAMRGQDLSPHGVRADPAAAATMLRSAAWLADQAAATIAEAAARLGRSDPDWTAFIAAITSRG</sequence>